<protein>
    <recommendedName>
        <fullName evidence="3">Outer membrane protein beta-barrel domain-containing protein</fullName>
    </recommendedName>
</protein>
<dbReference type="EMBL" id="JACXWD010000067">
    <property type="protein sequence ID" value="MBD3869214.1"/>
    <property type="molecule type" value="Genomic_DNA"/>
</dbReference>
<dbReference type="Gene3D" id="2.40.160.20">
    <property type="match status" value="1"/>
</dbReference>
<dbReference type="Proteomes" id="UP000648239">
    <property type="component" value="Unassembled WGS sequence"/>
</dbReference>
<dbReference type="SUPFAM" id="SSF56925">
    <property type="entry name" value="OMPA-like"/>
    <property type="match status" value="1"/>
</dbReference>
<gene>
    <name evidence="1" type="ORF">IFK94_13915</name>
</gene>
<evidence type="ECO:0008006" key="3">
    <source>
        <dbReference type="Google" id="ProtNLM"/>
    </source>
</evidence>
<organism evidence="1 2">
    <name type="scientific">Candidatus Polarisedimenticola svalbardensis</name>
    <dbReference type="NCBI Taxonomy" id="2886004"/>
    <lineage>
        <taxon>Bacteria</taxon>
        <taxon>Pseudomonadati</taxon>
        <taxon>Acidobacteriota</taxon>
        <taxon>Candidatus Polarisedimenticolia</taxon>
        <taxon>Candidatus Polarisedimenticolales</taxon>
        <taxon>Candidatus Polarisedimenticolaceae</taxon>
        <taxon>Candidatus Polarisedimenticola</taxon>
    </lineage>
</organism>
<accession>A0A8J6Y4E6</accession>
<dbReference type="InterPro" id="IPR011250">
    <property type="entry name" value="OMP/PagP_B-barrel"/>
</dbReference>
<name>A0A8J6Y4E6_9BACT</name>
<evidence type="ECO:0000313" key="2">
    <source>
        <dbReference type="Proteomes" id="UP000648239"/>
    </source>
</evidence>
<dbReference type="AlphaFoldDB" id="A0A8J6Y4E6"/>
<evidence type="ECO:0000313" key="1">
    <source>
        <dbReference type="EMBL" id="MBD3869214.1"/>
    </source>
</evidence>
<comment type="caution">
    <text evidence="1">The sequence shown here is derived from an EMBL/GenBank/DDBJ whole genome shotgun (WGS) entry which is preliminary data.</text>
</comment>
<proteinExistence type="predicted"/>
<sequence>MTRQNDTRLFVWLLIVTMFAGSPLLAEDVEKRFRFSLHTGGYNSTDAVVSNAANVLTVVDPVTGVGVLGVGDPRDDGSVFGELTLNPTVRTMATLQYAPNKILVLEAAVGYQTGDLGDIEMQAEFPFAEVSQIDPFNYTNFRVPAGTVEQIPIQLTALARFRPRAAFNPFIGAGIGYNVVGFKPSDELNSLSLRLDQSTGGFLGLANSGQGYQGVSAPSEDLEGITVQTPDTFEWHVVGGAEYSFKRKWAAFLDVRYTLASRKMSVRINGERSLGVSVPNLVELQTSALANPALYGPMDITLGGLVDGGTVVPEDDVILPPGVTPEEFCANSANASDCVFDTSLLDGNLDIGRYYIQGGDLKYNGFSVGIGIRYTF</sequence>
<reference evidence="1 2" key="1">
    <citation type="submission" date="2020-08" db="EMBL/GenBank/DDBJ databases">
        <title>Acidobacteriota in marine sediments use diverse sulfur dissimilation pathways.</title>
        <authorList>
            <person name="Wasmund K."/>
        </authorList>
    </citation>
    <scope>NUCLEOTIDE SEQUENCE [LARGE SCALE GENOMIC DNA]</scope>
    <source>
        <strain evidence="1">MAG AM4</strain>
    </source>
</reference>